<feature type="compositionally biased region" description="Polar residues" evidence="6">
    <location>
        <begin position="123"/>
        <end position="136"/>
    </location>
</feature>
<dbReference type="EMBL" id="VXAO01000269">
    <property type="protein sequence ID" value="NXL45622.1"/>
    <property type="molecule type" value="Genomic_DNA"/>
</dbReference>
<dbReference type="PROSITE" id="PS50845">
    <property type="entry name" value="RETICULON"/>
    <property type="match status" value="1"/>
</dbReference>
<feature type="region of interest" description="Disordered" evidence="6">
    <location>
        <begin position="607"/>
        <end position="652"/>
    </location>
</feature>
<accession>A0A7L0SW17</accession>
<evidence type="ECO:0000313" key="8">
    <source>
        <dbReference type="EMBL" id="NXL45622.1"/>
    </source>
</evidence>
<feature type="compositionally biased region" description="Polar residues" evidence="6">
    <location>
        <begin position="78"/>
        <end position="91"/>
    </location>
</feature>
<feature type="compositionally biased region" description="Basic and acidic residues" evidence="6">
    <location>
        <begin position="107"/>
        <end position="119"/>
    </location>
</feature>
<evidence type="ECO:0000256" key="3">
    <source>
        <dbReference type="ARBA" id="ARBA00022824"/>
    </source>
</evidence>
<dbReference type="OrthoDB" id="567788at2759"/>
<dbReference type="GO" id="GO:0005789">
    <property type="term" value="C:endoplasmic reticulum membrane"/>
    <property type="evidence" value="ECO:0007669"/>
    <property type="project" value="UniProtKB-SubCell"/>
</dbReference>
<feature type="region of interest" description="Disordered" evidence="6">
    <location>
        <begin position="472"/>
        <end position="491"/>
    </location>
</feature>
<name>A0A7L0SW17_PODPO</name>
<feature type="compositionally biased region" description="Basic and acidic residues" evidence="6">
    <location>
        <begin position="607"/>
        <end position="619"/>
    </location>
</feature>
<comment type="caution">
    <text evidence="8">The sequence shown here is derived from an EMBL/GenBank/DDBJ whole genome shotgun (WGS) entry which is preliminary data.</text>
</comment>
<dbReference type="PANTHER" id="PTHR45799">
    <property type="entry name" value="RETICULON-LIKE PROTEIN"/>
    <property type="match status" value="1"/>
</dbReference>
<dbReference type="Proteomes" id="UP000555275">
    <property type="component" value="Unassembled WGS sequence"/>
</dbReference>
<sequence length="747" mass="81360">DFKPFEPIWEVKGASHGLSSMREDVGSKIDAQLESSLDEKYGVDKLNVQKDDEGESEGSAEDPSFPSTPEAVKEPSQAYITCTKFESSLSPDGNKVKSLSPLEEGTSENRTDDEKKIAEMKAQTGTEQGDFSTQAVGKQEGQEADYAKMESISTVPSDTAANMPEGLTPDLVQEAYESEMHDAAFTKLAYETKIDLVQTSEAVQETLKPVTQLCPSFEGSEAAPSPILPDIVMEAPLSTGTAGAEASAAQLEASPLETFIATANYENVKEETEKLPLYQEAVAQVQEAKEALAFKKPDHESSASPEDTETPYISIACDLIKETKVSGESASPSFTDYSKTPITECLSQDVPEHKEFVEKLSPQFGKSDLFNSPVIPDFTEKVSDDPSLILKSESTENIVTDDEHEEQLVDSVAVTGKPYLESFQPELDSSKIAAALPSETTPAKIAKAEKIPLQMEELNAMAYSADVSVATEPKTGDNKALSPTESSPVSEEDFVMLAHPKTALEFVAEATDREVTHKDECEEISKVIKGEKRQLPCPELPCDLSVKNVEVKAEEDANALKKSLEAVDREVPEVSMMSLPATDTSPLSAEKEIVSVVKPEAFEKEAEREAASAKEKEKPTAVFSAKLNKSSGHEVRHKTPLKKQNKNQKQNLKKNPKPILNVILNILAVLLVLLTGSLCRAVFQSLRGCSTLLSCRAYLESDVAVSEELIQKYSNVVLGHVNGTVRELRRLFLVDDLVDSLKVSLLQ</sequence>
<keyword evidence="3" id="KW-0256">Endoplasmic reticulum</keyword>
<dbReference type="GO" id="GO:0014069">
    <property type="term" value="C:postsynaptic density"/>
    <property type="evidence" value="ECO:0007669"/>
    <property type="project" value="TreeGrafter"/>
</dbReference>
<evidence type="ECO:0000256" key="5">
    <source>
        <dbReference type="ARBA" id="ARBA00023136"/>
    </source>
</evidence>
<feature type="non-terminal residue" evidence="8">
    <location>
        <position position="747"/>
    </location>
</feature>
<dbReference type="InterPro" id="IPR003388">
    <property type="entry name" value="Reticulon"/>
</dbReference>
<dbReference type="PANTHER" id="PTHR45799:SF1">
    <property type="entry name" value="RETICULON-4"/>
    <property type="match status" value="1"/>
</dbReference>
<keyword evidence="2" id="KW-0812">Transmembrane</keyword>
<reference evidence="8 9" key="1">
    <citation type="submission" date="2019-09" db="EMBL/GenBank/DDBJ databases">
        <title>Bird 10,000 Genomes (B10K) Project - Family phase.</title>
        <authorList>
            <person name="Zhang G."/>
        </authorList>
    </citation>
    <scope>NUCLEOTIDE SEQUENCE [LARGE SCALE GENOMIC DNA]</scope>
    <source>
        <strain evidence="8">B10K-DU-009-04</strain>
        <tissue evidence="8">Mixed tissue sample</tissue>
    </source>
</reference>
<organism evidence="8 9">
    <name type="scientific">Podilymbus podiceps</name>
    <name type="common">Pied-billed grebe</name>
    <dbReference type="NCBI Taxonomy" id="9252"/>
    <lineage>
        <taxon>Eukaryota</taxon>
        <taxon>Metazoa</taxon>
        <taxon>Chordata</taxon>
        <taxon>Craniata</taxon>
        <taxon>Vertebrata</taxon>
        <taxon>Euteleostomi</taxon>
        <taxon>Archelosauria</taxon>
        <taxon>Archosauria</taxon>
        <taxon>Dinosauria</taxon>
        <taxon>Saurischia</taxon>
        <taxon>Theropoda</taxon>
        <taxon>Coelurosauria</taxon>
        <taxon>Aves</taxon>
        <taxon>Neognathae</taxon>
        <taxon>Neoaves</taxon>
        <taxon>Mirandornithes</taxon>
        <taxon>Podicipediformes</taxon>
        <taxon>Podicipedidae</taxon>
        <taxon>Podilymbus</taxon>
    </lineage>
</organism>
<evidence type="ECO:0000256" key="4">
    <source>
        <dbReference type="ARBA" id="ARBA00022989"/>
    </source>
</evidence>
<gene>
    <name evidence="8" type="primary">Rtn4</name>
    <name evidence="8" type="ORF">PODPOD_R09536</name>
</gene>
<dbReference type="GO" id="GO:0030182">
    <property type="term" value="P:neuron differentiation"/>
    <property type="evidence" value="ECO:0007669"/>
    <property type="project" value="TreeGrafter"/>
</dbReference>
<dbReference type="AlphaFoldDB" id="A0A7L0SW17"/>
<dbReference type="GO" id="GO:0043005">
    <property type="term" value="C:neuron projection"/>
    <property type="evidence" value="ECO:0007669"/>
    <property type="project" value="TreeGrafter"/>
</dbReference>
<evidence type="ECO:0000313" key="9">
    <source>
        <dbReference type="Proteomes" id="UP000555275"/>
    </source>
</evidence>
<feature type="compositionally biased region" description="Basic residues" evidence="6">
    <location>
        <begin position="635"/>
        <end position="652"/>
    </location>
</feature>
<dbReference type="GO" id="GO:0071787">
    <property type="term" value="P:endoplasmic reticulum tubular network formation"/>
    <property type="evidence" value="ECO:0007669"/>
    <property type="project" value="TreeGrafter"/>
</dbReference>
<dbReference type="GO" id="GO:0007420">
    <property type="term" value="P:brain development"/>
    <property type="evidence" value="ECO:0007669"/>
    <property type="project" value="TreeGrafter"/>
</dbReference>
<protein>
    <submittedName>
        <fullName evidence="8">RTN4 protein</fullName>
    </submittedName>
</protein>
<evidence type="ECO:0000256" key="1">
    <source>
        <dbReference type="ARBA" id="ARBA00004477"/>
    </source>
</evidence>
<feature type="non-terminal residue" evidence="8">
    <location>
        <position position="1"/>
    </location>
</feature>
<proteinExistence type="predicted"/>
<feature type="domain" description="Reticulon" evidence="7">
    <location>
        <begin position="658"/>
        <end position="747"/>
    </location>
</feature>
<feature type="region of interest" description="Disordered" evidence="6">
    <location>
        <begin position="36"/>
        <end position="146"/>
    </location>
</feature>
<evidence type="ECO:0000256" key="2">
    <source>
        <dbReference type="ARBA" id="ARBA00022692"/>
    </source>
</evidence>
<dbReference type="InterPro" id="IPR046964">
    <property type="entry name" value="RTN1-4"/>
</dbReference>
<keyword evidence="9" id="KW-1185">Reference proteome</keyword>
<keyword evidence="5" id="KW-0472">Membrane</keyword>
<keyword evidence="4" id="KW-1133">Transmembrane helix</keyword>
<evidence type="ECO:0000256" key="6">
    <source>
        <dbReference type="SAM" id="MobiDB-lite"/>
    </source>
</evidence>
<evidence type="ECO:0000259" key="7">
    <source>
        <dbReference type="PROSITE" id="PS50845"/>
    </source>
</evidence>
<comment type="subcellular location">
    <subcellularLocation>
        <location evidence="1">Endoplasmic reticulum membrane</location>
        <topology evidence="1">Multi-pass membrane protein</topology>
    </subcellularLocation>
</comment>
<dbReference type="Gene3D" id="1.20.5.2480">
    <property type="match status" value="1"/>
</dbReference>
<feature type="compositionally biased region" description="Basic and acidic residues" evidence="6">
    <location>
        <begin position="37"/>
        <end position="51"/>
    </location>
</feature>